<evidence type="ECO:0000313" key="3">
    <source>
        <dbReference type="Proteomes" id="UP001168883"/>
    </source>
</evidence>
<dbReference type="RefSeq" id="WP_127483665.1">
    <property type="nucleotide sequence ID" value="NZ_JAUMKJ010000011.1"/>
</dbReference>
<dbReference type="InterPro" id="IPR052538">
    <property type="entry name" value="Flavonoid_dioxygenase-like"/>
</dbReference>
<dbReference type="SUPFAM" id="SSF51182">
    <property type="entry name" value="RmlC-like cupins"/>
    <property type="match status" value="1"/>
</dbReference>
<dbReference type="EMBL" id="JAUMKJ010000011">
    <property type="protein sequence ID" value="MDO3677576.1"/>
    <property type="molecule type" value="Genomic_DNA"/>
</dbReference>
<gene>
    <name evidence="2" type="ORF">Q3C12_11250</name>
</gene>
<reference evidence="2" key="1">
    <citation type="submission" date="2023-07" db="EMBL/GenBank/DDBJ databases">
        <authorList>
            <person name="Aktuganov G."/>
            <person name="Boyko T."/>
            <person name="Delegan Y."/>
            <person name="Galimzianova N."/>
            <person name="Gilvanova E."/>
            <person name="Korobov V."/>
            <person name="Kuzmina L."/>
            <person name="Melentiev A."/>
            <person name="Milman P."/>
            <person name="Ryabova A."/>
            <person name="Stupak E."/>
            <person name="Yasakov T."/>
            <person name="Zharikova N."/>
            <person name="Zhurenko E."/>
        </authorList>
    </citation>
    <scope>NUCLEOTIDE SEQUENCE</scope>
    <source>
        <strain evidence="2">IB-739</strain>
    </source>
</reference>
<dbReference type="PANTHER" id="PTHR43346">
    <property type="entry name" value="LIGAND BINDING DOMAIN PROTEIN, PUTATIVE (AFU_ORTHOLOGUE AFUA_6G14370)-RELATED"/>
    <property type="match status" value="1"/>
</dbReference>
<name>A0ABT8V806_9BACL</name>
<dbReference type="InterPro" id="IPR013096">
    <property type="entry name" value="Cupin_2"/>
</dbReference>
<evidence type="ECO:0000313" key="2">
    <source>
        <dbReference type="EMBL" id="MDO3677576.1"/>
    </source>
</evidence>
<dbReference type="InterPro" id="IPR014710">
    <property type="entry name" value="RmlC-like_jellyroll"/>
</dbReference>
<dbReference type="Pfam" id="PF07883">
    <property type="entry name" value="Cupin_2"/>
    <property type="match status" value="1"/>
</dbReference>
<dbReference type="PANTHER" id="PTHR43346:SF1">
    <property type="entry name" value="QUERCETIN 2,3-DIOXYGENASE-RELATED"/>
    <property type="match status" value="1"/>
</dbReference>
<proteinExistence type="predicted"/>
<dbReference type="Proteomes" id="UP001168883">
    <property type="component" value="Unassembled WGS sequence"/>
</dbReference>
<dbReference type="CDD" id="cd02223">
    <property type="entry name" value="cupin_Bh2720-like"/>
    <property type="match status" value="1"/>
</dbReference>
<evidence type="ECO:0000259" key="1">
    <source>
        <dbReference type="Pfam" id="PF07883"/>
    </source>
</evidence>
<organism evidence="2 3">
    <name type="scientific">Paenibacillus ehimensis</name>
    <dbReference type="NCBI Taxonomy" id="79264"/>
    <lineage>
        <taxon>Bacteria</taxon>
        <taxon>Bacillati</taxon>
        <taxon>Bacillota</taxon>
        <taxon>Bacilli</taxon>
        <taxon>Bacillales</taxon>
        <taxon>Paenibacillaceae</taxon>
        <taxon>Paenibacillus</taxon>
    </lineage>
</organism>
<comment type="caution">
    <text evidence="2">The sequence shown here is derived from an EMBL/GenBank/DDBJ whole genome shotgun (WGS) entry which is preliminary data.</text>
</comment>
<dbReference type="InterPro" id="IPR011051">
    <property type="entry name" value="RmlC_Cupin_sf"/>
</dbReference>
<sequence>MYYFEYMYPYPYYVNEPMYNYARQPMYWAIPPEISHSNQFGHRQSSKMKGKIELKDYGRIPFVVDINEAAKQNNTFRTAIWSGNNLQVTLMSINVGQDIGLEVHPTVDQFLRIEEGQGVIRMGDTKDTVNFEKRVYDDDAIMIPAGKWHNLINTGNTPLKLYTIYAPPQHPFGTVHNTKADAMAAE</sequence>
<accession>A0ABT8V806</accession>
<feature type="domain" description="Cupin type-2" evidence="1">
    <location>
        <begin position="90"/>
        <end position="165"/>
    </location>
</feature>
<keyword evidence="3" id="KW-1185">Reference proteome</keyword>
<dbReference type="Gene3D" id="2.60.120.10">
    <property type="entry name" value="Jelly Rolls"/>
    <property type="match status" value="1"/>
</dbReference>
<protein>
    <submittedName>
        <fullName evidence="2">Cupin domain-containing protein</fullName>
    </submittedName>
</protein>